<dbReference type="GO" id="GO:0071277">
    <property type="term" value="P:cellular response to calcium ion"/>
    <property type="evidence" value="ECO:0007669"/>
    <property type="project" value="TreeGrafter"/>
</dbReference>
<reference evidence="4" key="1">
    <citation type="submission" date="2021-02" db="EMBL/GenBank/DDBJ databases">
        <authorList>
            <person name="Dougan E. K."/>
            <person name="Rhodes N."/>
            <person name="Thang M."/>
            <person name="Chan C."/>
        </authorList>
    </citation>
    <scope>NUCLEOTIDE SEQUENCE</scope>
</reference>
<feature type="compositionally biased region" description="Low complexity" evidence="1">
    <location>
        <begin position="363"/>
        <end position="379"/>
    </location>
</feature>
<accession>A0A812KPP4</accession>
<feature type="transmembrane region" description="Helical" evidence="2">
    <location>
        <begin position="817"/>
        <end position="835"/>
    </location>
</feature>
<gene>
    <name evidence="4" type="primary">CPNE9</name>
    <name evidence="4" type="ORF">SNEC2469_LOCUS3327</name>
</gene>
<dbReference type="PANTHER" id="PTHR10857">
    <property type="entry name" value="COPINE"/>
    <property type="match status" value="1"/>
</dbReference>
<dbReference type="AlphaFoldDB" id="A0A812KPP4"/>
<feature type="transmembrane region" description="Helical" evidence="2">
    <location>
        <begin position="1033"/>
        <end position="1057"/>
    </location>
</feature>
<evidence type="ECO:0000259" key="3">
    <source>
        <dbReference type="PROSITE" id="PS50004"/>
    </source>
</evidence>
<comment type="caution">
    <text evidence="4">The sequence shown here is derived from an EMBL/GenBank/DDBJ whole genome shotgun (WGS) entry which is preliminary data.</text>
</comment>
<name>A0A812KPP4_9DINO</name>
<feature type="compositionally biased region" description="Polar residues" evidence="1">
    <location>
        <begin position="380"/>
        <end position="390"/>
    </location>
</feature>
<feature type="non-terminal residue" evidence="4">
    <location>
        <position position="1152"/>
    </location>
</feature>
<dbReference type="InterPro" id="IPR010734">
    <property type="entry name" value="Copine_C"/>
</dbReference>
<dbReference type="EMBL" id="CAJNJA010007695">
    <property type="protein sequence ID" value="CAE7227804.1"/>
    <property type="molecule type" value="Genomic_DNA"/>
</dbReference>
<feature type="transmembrane region" description="Helical" evidence="2">
    <location>
        <begin position="886"/>
        <end position="907"/>
    </location>
</feature>
<keyword evidence="2" id="KW-1133">Transmembrane helix</keyword>
<feature type="transmembrane region" description="Helical" evidence="2">
    <location>
        <begin position="640"/>
        <end position="659"/>
    </location>
</feature>
<dbReference type="InterPro" id="IPR045052">
    <property type="entry name" value="Copine"/>
</dbReference>
<keyword evidence="2" id="KW-0472">Membrane</keyword>
<feature type="transmembrane region" description="Helical" evidence="2">
    <location>
        <begin position="757"/>
        <end position="781"/>
    </location>
</feature>
<evidence type="ECO:0000256" key="1">
    <source>
        <dbReference type="SAM" id="MobiDB-lite"/>
    </source>
</evidence>
<keyword evidence="5" id="KW-1185">Reference proteome</keyword>
<dbReference type="Pfam" id="PF00168">
    <property type="entry name" value="C2"/>
    <property type="match status" value="2"/>
</dbReference>
<feature type="domain" description="C2" evidence="3">
    <location>
        <begin position="140"/>
        <end position="271"/>
    </location>
</feature>
<dbReference type="Proteomes" id="UP000601435">
    <property type="component" value="Unassembled WGS sequence"/>
</dbReference>
<dbReference type="Gene3D" id="2.60.40.150">
    <property type="entry name" value="C2 domain"/>
    <property type="match status" value="1"/>
</dbReference>
<proteinExistence type="predicted"/>
<feature type="transmembrane region" description="Helical" evidence="2">
    <location>
        <begin position="966"/>
        <end position="986"/>
    </location>
</feature>
<feature type="transmembrane region" description="Helical" evidence="2">
    <location>
        <begin position="928"/>
        <end position="946"/>
    </location>
</feature>
<dbReference type="GO" id="GO:0005544">
    <property type="term" value="F:calcium-dependent phospholipid binding"/>
    <property type="evidence" value="ECO:0007669"/>
    <property type="project" value="InterPro"/>
</dbReference>
<keyword evidence="2" id="KW-0812">Transmembrane</keyword>
<feature type="compositionally biased region" description="Low complexity" evidence="1">
    <location>
        <begin position="300"/>
        <end position="314"/>
    </location>
</feature>
<evidence type="ECO:0000313" key="5">
    <source>
        <dbReference type="Proteomes" id="UP000601435"/>
    </source>
</evidence>
<dbReference type="GO" id="GO:0005886">
    <property type="term" value="C:plasma membrane"/>
    <property type="evidence" value="ECO:0007669"/>
    <property type="project" value="TreeGrafter"/>
</dbReference>
<feature type="region of interest" description="Disordered" evidence="1">
    <location>
        <begin position="294"/>
        <end position="397"/>
    </location>
</feature>
<dbReference type="InterPro" id="IPR035892">
    <property type="entry name" value="C2_domain_sf"/>
</dbReference>
<dbReference type="SMART" id="SM00239">
    <property type="entry name" value="C2"/>
    <property type="match status" value="2"/>
</dbReference>
<feature type="transmembrane region" description="Helical" evidence="2">
    <location>
        <begin position="847"/>
        <end position="866"/>
    </location>
</feature>
<dbReference type="SUPFAM" id="SSF49562">
    <property type="entry name" value="C2 domain (Calcium/lipid-binding domain, CaLB)"/>
    <property type="match status" value="1"/>
</dbReference>
<dbReference type="InterPro" id="IPR000008">
    <property type="entry name" value="C2_dom"/>
</dbReference>
<evidence type="ECO:0000256" key="2">
    <source>
        <dbReference type="SAM" id="Phobius"/>
    </source>
</evidence>
<dbReference type="Pfam" id="PF07002">
    <property type="entry name" value="Copine"/>
    <property type="match status" value="1"/>
</dbReference>
<evidence type="ECO:0000313" key="4">
    <source>
        <dbReference type="EMBL" id="CAE7227804.1"/>
    </source>
</evidence>
<organism evidence="4 5">
    <name type="scientific">Symbiodinium necroappetens</name>
    <dbReference type="NCBI Taxonomy" id="1628268"/>
    <lineage>
        <taxon>Eukaryota</taxon>
        <taxon>Sar</taxon>
        <taxon>Alveolata</taxon>
        <taxon>Dinophyceae</taxon>
        <taxon>Suessiales</taxon>
        <taxon>Symbiodiniaceae</taxon>
        <taxon>Symbiodinium</taxon>
    </lineage>
</organism>
<dbReference type="PROSITE" id="PS50004">
    <property type="entry name" value="C2"/>
    <property type="match status" value="1"/>
</dbReference>
<feature type="transmembrane region" description="Helical" evidence="2">
    <location>
        <begin position="1007"/>
        <end position="1027"/>
    </location>
</feature>
<sequence length="1152" mass="129409">MVAPDAEVLLHDYSSIVLLSLRCEGLRKGRNTLAVVYSKLGTDDLWTEYGSTEICGQETCWPVWEKMFELQFRIEHVRLIRVEIYIIRNQNMQEDLMEQKFVGSAEFNLAEAVYARSNPKNHGWLKKKLENVRRKPRDPPLGKLLVYAEESINAKVELSFQLSAHDLKSTDFWKRKCDPYFVMNRIEGVYDTGELFLAPVYRSEVARKTSEASYEESSYTVAQTSSCDIYQDVIITVHDWFRLGQDRYIGECITTFEELQKIVGRGNPHTFPLYKREGPRISGLTRVKTTAAMLRSATKSSRSGSGSRSGSNSRAQSTLSVERADSKRKSTNASGEKRTTSRLTARTASQISGGNSGGGHRTSSQISGHSRMSHSSGGSKTVSMTSSEVRNQGGKGNFGPLVGSVTLDGHRFKRHYTFLDYLRGGLELQLMVAVDFTRSNLGQTNPKSMHSVVNMDEETAYSTAIRALGEVMSVYDNDKCYPIYGFGAKIPPSHSVVSNCFALTGDFFQPEVEGVEGMLKAYHRALRVCHFHGPSYLSEVIKLAANMARPYVQPKFLKITEAPPDMRYFVLLVLTDGDIETGVARPLSEEATDRTSPRPACLTRLSHGLFPFLKLRHATEEPFWRRCCESQRTPRPSETFLAGLGFWLLAVAVVCYLLLTISSTTFLMKEVPDSKPKKYEAISKFPGSGRHIYYFLLVKRLVEVTVLNHLCGNLMEPLPAMYQKRFEDLEHMRPHGVVRGLQRMITSLFRRQHREKWLTSFVPDYILLLVVGSMGIVYVVVLCSRKLDVHVYQETEHFIIARNDPGSAALLIVDSVVYAYTMVLVTGFLLCTLEQNVVAKPDRQREFFSALALFIMLWGTNFFTTLYDRQIYTSAWGLPAPATIRILASAAQVFVTHSMVMMGAVLFGHSAHLRRTPDLTWKDFLLKLLPSVLLLAIAGVWVGLQRQFHEHSECFPEGYRLFAQTWPYFTTLVASLGGLALLLLTFCARARDAEESDFTSLLDYDSLLIMLTVSLAVIGNINTIFAMEASRAISSFCGALARLLGPIGISTFAFAAWKDPPRREEPRSGGLWLGLVLAGVMFIEFQNLEDCEIASDMPGCCTYPGLPGYNTHEHRNLKCSKDLRCMVTQFDTPCDLGDAEDLESLNITQLKQ</sequence>
<dbReference type="PANTHER" id="PTHR10857:SF106">
    <property type="entry name" value="C2 DOMAIN-CONTAINING PROTEIN"/>
    <property type="match status" value="1"/>
</dbReference>
<dbReference type="OrthoDB" id="5855668at2759"/>
<protein>
    <submittedName>
        <fullName evidence="4">CPNE9 protein</fullName>
    </submittedName>
</protein>